<protein>
    <recommendedName>
        <fullName evidence="11">G-patch domain-containing protein</fullName>
    </recommendedName>
</protein>
<keyword evidence="9" id="KW-0175">Coiled coil</keyword>
<evidence type="ECO:0000256" key="5">
    <source>
        <dbReference type="ARBA" id="ARBA00022737"/>
    </source>
</evidence>
<evidence type="ECO:0000259" key="11">
    <source>
        <dbReference type="PROSITE" id="PS50174"/>
    </source>
</evidence>
<keyword evidence="3" id="KW-0507">mRNA processing</keyword>
<dbReference type="GO" id="GO:0071008">
    <property type="term" value="C:U2-type post-mRNA release spliceosomal complex"/>
    <property type="evidence" value="ECO:0007669"/>
    <property type="project" value="TreeGrafter"/>
</dbReference>
<evidence type="ECO:0000256" key="4">
    <source>
        <dbReference type="ARBA" id="ARBA00022728"/>
    </source>
</evidence>
<gene>
    <name evidence="12" type="ORF">CRG98_030870</name>
</gene>
<name>A0A2I0IXI6_PUNGR</name>
<evidence type="ECO:0000256" key="3">
    <source>
        <dbReference type="ARBA" id="ARBA00022664"/>
    </source>
</evidence>
<dbReference type="Gene3D" id="1.25.40.10">
    <property type="entry name" value="Tetratricopeptide repeat domain"/>
    <property type="match status" value="4"/>
</dbReference>
<keyword evidence="4" id="KW-0747">Spliceosome</keyword>
<dbReference type="Pfam" id="PF01535">
    <property type="entry name" value="PPR"/>
    <property type="match status" value="3"/>
</dbReference>
<comment type="caution">
    <text evidence="12">The sequence shown here is derived from an EMBL/GenBank/DDBJ whole genome shotgun (WGS) entry which is preliminary data.</text>
</comment>
<keyword evidence="7" id="KW-0539">Nucleus</keyword>
<dbReference type="InterPro" id="IPR011990">
    <property type="entry name" value="TPR-like_helical_dom_sf"/>
</dbReference>
<dbReference type="InterPro" id="IPR045211">
    <property type="entry name" value="TFP11/STIP/Ntr1"/>
</dbReference>
<reference evidence="12 13" key="1">
    <citation type="submission" date="2017-11" db="EMBL/GenBank/DDBJ databases">
        <title>De-novo sequencing of pomegranate (Punica granatum L.) genome.</title>
        <authorList>
            <person name="Akparov Z."/>
            <person name="Amiraslanov A."/>
            <person name="Hajiyeva S."/>
            <person name="Abbasov M."/>
            <person name="Kaur K."/>
            <person name="Hamwieh A."/>
            <person name="Solovyev V."/>
            <person name="Salamov A."/>
            <person name="Braich B."/>
            <person name="Kosarev P."/>
            <person name="Mahmoud A."/>
            <person name="Hajiyev E."/>
            <person name="Babayeva S."/>
            <person name="Izzatullayeva V."/>
            <person name="Mammadov A."/>
            <person name="Mammadov A."/>
            <person name="Sharifova S."/>
            <person name="Ojaghi J."/>
            <person name="Eynullazada K."/>
            <person name="Bayramov B."/>
            <person name="Abdulazimova A."/>
            <person name="Shahmuradov I."/>
        </authorList>
    </citation>
    <scope>NUCLEOTIDE SEQUENCE [LARGE SCALE GENOMIC DNA]</scope>
    <source>
        <strain evidence="13">cv. AG2017</strain>
        <tissue evidence="12">Leaf</tissue>
    </source>
</reference>
<dbReference type="GO" id="GO:0000390">
    <property type="term" value="P:spliceosomal complex disassembly"/>
    <property type="evidence" value="ECO:0007669"/>
    <property type="project" value="InterPro"/>
</dbReference>
<dbReference type="SMART" id="SM00443">
    <property type="entry name" value="G_patch"/>
    <property type="match status" value="1"/>
</dbReference>
<evidence type="ECO:0000256" key="7">
    <source>
        <dbReference type="ARBA" id="ARBA00023242"/>
    </source>
</evidence>
<dbReference type="EMBL" id="PGOL01002347">
    <property type="protein sequence ID" value="PKI48729.1"/>
    <property type="molecule type" value="Genomic_DNA"/>
</dbReference>
<dbReference type="AlphaFoldDB" id="A0A2I0IXI6"/>
<dbReference type="NCBIfam" id="TIGR00756">
    <property type="entry name" value="PPR"/>
    <property type="match status" value="4"/>
</dbReference>
<dbReference type="STRING" id="22663.A0A2I0IXI6"/>
<dbReference type="PANTHER" id="PTHR23329">
    <property type="entry name" value="TUFTELIN-INTERACTING PROTEIN 11-RELATED"/>
    <property type="match status" value="1"/>
</dbReference>
<feature type="non-terminal residue" evidence="12">
    <location>
        <position position="1193"/>
    </location>
</feature>
<proteinExistence type="inferred from homology"/>
<dbReference type="InterPro" id="IPR000467">
    <property type="entry name" value="G_patch_dom"/>
</dbReference>
<dbReference type="GO" id="GO:0003676">
    <property type="term" value="F:nucleic acid binding"/>
    <property type="evidence" value="ECO:0007669"/>
    <property type="project" value="InterPro"/>
</dbReference>
<dbReference type="Pfam" id="PF13041">
    <property type="entry name" value="PPR_2"/>
    <property type="match status" value="2"/>
</dbReference>
<evidence type="ECO:0000256" key="2">
    <source>
        <dbReference type="ARBA" id="ARBA00010900"/>
    </source>
</evidence>
<keyword evidence="5" id="KW-0677">Repeat</keyword>
<evidence type="ECO:0000313" key="13">
    <source>
        <dbReference type="Proteomes" id="UP000233551"/>
    </source>
</evidence>
<dbReference type="PROSITE" id="PS50174">
    <property type="entry name" value="G_PATCH"/>
    <property type="match status" value="1"/>
</dbReference>
<evidence type="ECO:0000313" key="12">
    <source>
        <dbReference type="EMBL" id="PKI48729.1"/>
    </source>
</evidence>
<feature type="repeat" description="PPR" evidence="8">
    <location>
        <begin position="893"/>
        <end position="927"/>
    </location>
</feature>
<comment type="similarity">
    <text evidence="2">Belongs to the TFP11/STIP family.</text>
</comment>
<dbReference type="Pfam" id="PF12457">
    <property type="entry name" value="TIP_N"/>
    <property type="match status" value="1"/>
</dbReference>
<dbReference type="PANTHER" id="PTHR23329:SF1">
    <property type="entry name" value="TUFTELIN-INTERACTING PROTEIN 11"/>
    <property type="match status" value="1"/>
</dbReference>
<dbReference type="Pfam" id="PF01585">
    <property type="entry name" value="G-patch"/>
    <property type="match status" value="1"/>
</dbReference>
<dbReference type="InterPro" id="IPR002885">
    <property type="entry name" value="PPR_rpt"/>
</dbReference>
<accession>A0A2I0IXI6</accession>
<dbReference type="InterPro" id="IPR022159">
    <property type="entry name" value="STIP/TFIP11_N"/>
</dbReference>
<evidence type="ECO:0000256" key="8">
    <source>
        <dbReference type="PROSITE-ProRule" id="PRU00708"/>
    </source>
</evidence>
<organism evidence="12 13">
    <name type="scientific">Punica granatum</name>
    <name type="common">Pomegranate</name>
    <dbReference type="NCBI Taxonomy" id="22663"/>
    <lineage>
        <taxon>Eukaryota</taxon>
        <taxon>Viridiplantae</taxon>
        <taxon>Streptophyta</taxon>
        <taxon>Embryophyta</taxon>
        <taxon>Tracheophyta</taxon>
        <taxon>Spermatophyta</taxon>
        <taxon>Magnoliopsida</taxon>
        <taxon>eudicotyledons</taxon>
        <taxon>Gunneridae</taxon>
        <taxon>Pentapetalae</taxon>
        <taxon>rosids</taxon>
        <taxon>malvids</taxon>
        <taxon>Myrtales</taxon>
        <taxon>Lythraceae</taxon>
        <taxon>Punica</taxon>
    </lineage>
</organism>
<feature type="compositionally biased region" description="Basic and acidic residues" evidence="10">
    <location>
        <begin position="143"/>
        <end position="170"/>
    </location>
</feature>
<comment type="subcellular location">
    <subcellularLocation>
        <location evidence="1">Nucleus</location>
    </subcellularLocation>
</comment>
<evidence type="ECO:0000256" key="6">
    <source>
        <dbReference type="ARBA" id="ARBA00023187"/>
    </source>
</evidence>
<keyword evidence="6" id="KW-0508">mRNA splicing</keyword>
<dbReference type="PROSITE" id="PS51375">
    <property type="entry name" value="PPR"/>
    <property type="match status" value="4"/>
</dbReference>
<feature type="region of interest" description="Disordered" evidence="10">
    <location>
        <begin position="39"/>
        <end position="170"/>
    </location>
</feature>
<feature type="domain" description="G-patch" evidence="11">
    <location>
        <begin position="184"/>
        <end position="229"/>
    </location>
</feature>
<feature type="repeat" description="PPR" evidence="8">
    <location>
        <begin position="1062"/>
        <end position="1096"/>
    </location>
</feature>
<feature type="repeat" description="PPR" evidence="8">
    <location>
        <begin position="994"/>
        <end position="1028"/>
    </location>
</feature>
<feature type="repeat" description="PPR" evidence="8">
    <location>
        <begin position="1163"/>
        <end position="1193"/>
    </location>
</feature>
<keyword evidence="13" id="KW-1185">Reference proteome</keyword>
<dbReference type="Pfam" id="PF07842">
    <property type="entry name" value="GCFC"/>
    <property type="match status" value="1"/>
</dbReference>
<sequence length="1193" mass="134929">MDEDQEMERFGMDNDYEGGEWINGEFYYRKKREKRTQTKEDVLYGVFADSDSDYDDYSSKKRKNRESRKADLTKPVNFVSTGTVMPNQEIDDNSRRQNDGEDDMDEERPGVGTSGVGAGLGFKKQDDEDDRADDFLPSAFGRKIVEGAERRKEKSKMEKKAQLQSQGKRDSVIAGSVGSFEKHTKGFGLKMLEKMGYKGGGLGKNEQGIVTPIEAKLRPKNMGMGFNDYKESAPKLGPGLQQPEDNKPLPAIPSSIERLWSKRAQKKKKKESYVTVEELLAKKQEQGVEVVQKVLDMRGPQVRVLANLDDLNAEEKARESDVPMPELQHNVKLIVDLAELDIQKIDQDLRNEKETALSLQKEKEKLQDEVERQMKQLDAVDEIAALLGQLEEAKTVGTLTLDSLAECFSDLQRRFPEEYKIFNLSCIACSHALPLFIRMFQGWDPLQNPSHGLELVSVWKTLLQGEESLDIWDVGTPYTQLMAEVVLPAVRISGINTWEPRDPEPMLRFLETWEKLLPSSVLQSILNIVVMPKLSSAVDSWDPHRETVPIHRWMHPWLPLLGQKMEGMHEMIRYKLSSVLHAWHPSDASAFTILNPWKTVFDSASWEDLMRRFIVPKLQLVLQEFHINPADQNLSQFDWVIRWAYAIPAHLMVDLMERFFFAKWLQVLYHWLCSNPDFNEVMKWYQGWRDLLPEALRSNESIRYQLRVGLDMMDKAAEGLELVQPGLRENISYHRVLEQRQFESQQRAAAATRAAAAVGATAQVPDSGPDMKLKEVIEAYAQEHEVLFKPKPGRMHNGLQIYGFGNLQLPLRSIPESHFSTCLRCSALTEELCSKLLDQCPDLNTLKKLHFRIITNPTLSLNPSLAIKLMRAYAARGHPGSARHVFDQVPQRNVVFYNVMIRGYTNNHLYGDAMLVYKMMSCDGIRCDNYTYPCVLKACSGSINLAVGVQTHAEVVKVGLVSNLFVGNGLVAMYGKCGCLIDAHRALDEIPRRDVVSWNSMVAGYAQNGFFDDALSVCREMELSNLKADAGTMASLLPAVTDTSPNNVSFVEEMFNRLTIKSLVSWNVMIAVYTNNSMPEKAVDLFLKMEAQGLEPDAITLASVLPACGDLSALSLGRRIHEFVKNKRLCPNLSLENALIDMYAKCGCLSDAREVFDQLKFRDIVSWTSMISAHGISGLGHDAVALFSKMRDS</sequence>
<dbReference type="InterPro" id="IPR022783">
    <property type="entry name" value="GCFC_dom"/>
</dbReference>
<dbReference type="Proteomes" id="UP000233551">
    <property type="component" value="Unassembled WGS sequence"/>
</dbReference>
<dbReference type="FunFam" id="1.25.40.10:FF:000344">
    <property type="entry name" value="Pentatricopeptide repeat-containing protein"/>
    <property type="match status" value="1"/>
</dbReference>
<evidence type="ECO:0000256" key="1">
    <source>
        <dbReference type="ARBA" id="ARBA00004123"/>
    </source>
</evidence>
<evidence type="ECO:0000256" key="9">
    <source>
        <dbReference type="SAM" id="Coils"/>
    </source>
</evidence>
<feature type="coiled-coil region" evidence="9">
    <location>
        <begin position="335"/>
        <end position="383"/>
    </location>
</feature>
<evidence type="ECO:0000256" key="10">
    <source>
        <dbReference type="SAM" id="MobiDB-lite"/>
    </source>
</evidence>